<reference evidence="2" key="1">
    <citation type="journal article" date="2011" name="PLoS Genet.">
        <title>Genomic analysis of the necrotrophic fungal pathogens Sclerotinia sclerotiorum and Botrytis cinerea.</title>
        <authorList>
            <person name="Amselem J."/>
            <person name="Cuomo C.A."/>
            <person name="van Kan J.A."/>
            <person name="Viaud M."/>
            <person name="Benito E.P."/>
            <person name="Couloux A."/>
            <person name="Coutinho P.M."/>
            <person name="de Vries R.P."/>
            <person name="Dyer P.S."/>
            <person name="Fillinger S."/>
            <person name="Fournier E."/>
            <person name="Gout L."/>
            <person name="Hahn M."/>
            <person name="Kohn L."/>
            <person name="Lapalu N."/>
            <person name="Plummer K.M."/>
            <person name="Pradier J.M."/>
            <person name="Quevillon E."/>
            <person name="Sharon A."/>
            <person name="Simon A."/>
            <person name="ten Have A."/>
            <person name="Tudzynski B."/>
            <person name="Tudzynski P."/>
            <person name="Wincker P."/>
            <person name="Andrew M."/>
            <person name="Anthouard V."/>
            <person name="Beever R.E."/>
            <person name="Beffa R."/>
            <person name="Benoit I."/>
            <person name="Bouzid O."/>
            <person name="Brault B."/>
            <person name="Chen Z."/>
            <person name="Choquer M."/>
            <person name="Collemare J."/>
            <person name="Cotton P."/>
            <person name="Danchin E.G."/>
            <person name="Da Silva C."/>
            <person name="Gautier A."/>
            <person name="Giraud C."/>
            <person name="Giraud T."/>
            <person name="Gonzalez C."/>
            <person name="Grossetete S."/>
            <person name="Guldener U."/>
            <person name="Henrissat B."/>
            <person name="Howlett B.J."/>
            <person name="Kodira C."/>
            <person name="Kretschmer M."/>
            <person name="Lappartient A."/>
            <person name="Leroch M."/>
            <person name="Levis C."/>
            <person name="Mauceli E."/>
            <person name="Neuveglise C."/>
            <person name="Oeser B."/>
            <person name="Pearson M."/>
            <person name="Poulain J."/>
            <person name="Poussereau N."/>
            <person name="Quesneville H."/>
            <person name="Rascle C."/>
            <person name="Schumacher J."/>
            <person name="Segurens B."/>
            <person name="Sexton A."/>
            <person name="Silva E."/>
            <person name="Sirven C."/>
            <person name="Soanes D.M."/>
            <person name="Talbot N.J."/>
            <person name="Templeton M."/>
            <person name="Yandava C."/>
            <person name="Yarden O."/>
            <person name="Zeng Q."/>
            <person name="Rollins J.A."/>
            <person name="Lebrun M.H."/>
            <person name="Dickman M."/>
        </authorList>
    </citation>
    <scope>NUCLEOTIDE SEQUENCE [LARGE SCALE GENOMIC DNA]</scope>
    <source>
        <strain evidence="2">ATCC 18683 / 1980 / Ss-1</strain>
    </source>
</reference>
<sequence>MKNLHFGVQIQILRTDVNYPSGKLLQIKPLTAVKYDHRAVEEMPVHANVRKGLEFDSGPHRVYLETFSKFPKSKLLQNLLGEEWVYGCMGVWVYGCMDVYPPILIEK</sequence>
<dbReference type="InParanoid" id="A7EKX0"/>
<dbReference type="AlphaFoldDB" id="A7EKX0"/>
<name>A7EKX0_SCLS1</name>
<accession>A7EKX0</accession>
<organism evidence="1 2">
    <name type="scientific">Sclerotinia sclerotiorum (strain ATCC 18683 / 1980 / Ss-1)</name>
    <name type="common">White mold</name>
    <name type="synonym">Whetzelinia sclerotiorum</name>
    <dbReference type="NCBI Taxonomy" id="665079"/>
    <lineage>
        <taxon>Eukaryota</taxon>
        <taxon>Fungi</taxon>
        <taxon>Dikarya</taxon>
        <taxon>Ascomycota</taxon>
        <taxon>Pezizomycotina</taxon>
        <taxon>Leotiomycetes</taxon>
        <taxon>Helotiales</taxon>
        <taxon>Sclerotiniaceae</taxon>
        <taxon>Sclerotinia</taxon>
    </lineage>
</organism>
<protein>
    <submittedName>
        <fullName evidence="1">Uncharacterized protein</fullName>
    </submittedName>
</protein>
<proteinExistence type="predicted"/>
<evidence type="ECO:0000313" key="2">
    <source>
        <dbReference type="Proteomes" id="UP000001312"/>
    </source>
</evidence>
<dbReference type="RefSeq" id="XP_001593045.1">
    <property type="nucleotide sequence ID" value="XM_001592995.1"/>
</dbReference>
<dbReference type="Proteomes" id="UP000001312">
    <property type="component" value="Unassembled WGS sequence"/>
</dbReference>
<dbReference type="GeneID" id="5489520"/>
<keyword evidence="2" id="KW-1185">Reference proteome</keyword>
<dbReference type="HOGENOM" id="CLU_2211556_0_0_1"/>
<gene>
    <name evidence="1" type="ORF">SS1G_05967</name>
</gene>
<evidence type="ECO:0000313" key="1">
    <source>
        <dbReference type="EMBL" id="EDO03486.1"/>
    </source>
</evidence>
<dbReference type="KEGG" id="ssl:SS1G_05967"/>
<dbReference type="EMBL" id="CH476627">
    <property type="protein sequence ID" value="EDO03486.1"/>
    <property type="molecule type" value="Genomic_DNA"/>
</dbReference>